<dbReference type="Pfam" id="PF04488">
    <property type="entry name" value="Gly_transf_sug"/>
    <property type="match status" value="1"/>
</dbReference>
<dbReference type="InterPro" id="IPR029044">
    <property type="entry name" value="Nucleotide-diphossugar_trans"/>
</dbReference>
<dbReference type="EMBL" id="MPGH01000111">
    <property type="protein sequence ID" value="OLN86756.1"/>
    <property type="molecule type" value="Genomic_DNA"/>
</dbReference>
<dbReference type="Gene3D" id="3.90.550.20">
    <property type="match status" value="1"/>
</dbReference>
<keyword evidence="2" id="KW-0472">Membrane</keyword>
<accession>A0A1Q8RQY7</accession>
<feature type="transmembrane region" description="Helical" evidence="2">
    <location>
        <begin position="21"/>
        <end position="37"/>
    </location>
</feature>
<name>A0A1Q8RQY7_9PEZI</name>
<comment type="caution">
    <text evidence="3">The sequence shown here is derived from an EMBL/GenBank/DDBJ whole genome shotgun (WGS) entry which is preliminary data.</text>
</comment>
<dbReference type="AlphaFoldDB" id="A0A1Q8RQY7"/>
<sequence length="359" mass="40592">MSSLWHRAIHVLTRLPYRTRLLAGLALILLSICWLYGTSAMRSVGRLSDNGIINVGYQNRWADNSTRSDWVKPRPDRPIPSKIWQIMLPKIWNEKTPINPEALWETTKWLAMNQDYSYTLVGEDGSREFIRRHFGHNDTIVSTFNNLPNVGMRSDFFRYLLLDVEGGVYTDTDTVALKPIDEWVPKHLRNQTRLIVGIEFDQRDGGSWADIPHSLQFCQWTIAAAPGHPVFQKMVSRAIRSLEDLVRTHSEGDQSPDWNPTSFEVMNSTGPAAWTDVVWEYLQEIDQTLTDIRNLSSLGPPRLFGDALVLPIDGFGMGQPHSGSTNDGTIPDGALVKHLFGGSWRGDRRRSPSLGVVEG</sequence>
<evidence type="ECO:0000256" key="2">
    <source>
        <dbReference type="SAM" id="Phobius"/>
    </source>
</evidence>
<protein>
    <submittedName>
        <fullName evidence="3">Initiation-specific alpha-1,6-mannosyltransferase 2</fullName>
    </submittedName>
</protein>
<keyword evidence="3" id="KW-0808">Transferase</keyword>
<keyword evidence="2" id="KW-0812">Transmembrane</keyword>
<proteinExistence type="inferred from homology"/>
<dbReference type="GO" id="GO:0000136">
    <property type="term" value="C:mannan polymerase complex"/>
    <property type="evidence" value="ECO:0007669"/>
    <property type="project" value="TreeGrafter"/>
</dbReference>
<keyword evidence="3" id="KW-0328">Glycosyltransferase</keyword>
<dbReference type="InterPro" id="IPR039367">
    <property type="entry name" value="Och1-like"/>
</dbReference>
<gene>
    <name evidence="3" type="ORF">CCHL11_03845</name>
</gene>
<dbReference type="GO" id="GO:0006487">
    <property type="term" value="P:protein N-linked glycosylation"/>
    <property type="evidence" value="ECO:0007669"/>
    <property type="project" value="TreeGrafter"/>
</dbReference>
<dbReference type="OrthoDB" id="409543at2759"/>
<keyword evidence="2" id="KW-1133">Transmembrane helix</keyword>
<evidence type="ECO:0000256" key="1">
    <source>
        <dbReference type="ARBA" id="ARBA00009003"/>
    </source>
</evidence>
<dbReference type="PANTHER" id="PTHR31834:SF1">
    <property type="entry name" value="INITIATION-SPECIFIC ALPHA-1,6-MANNOSYLTRANSFERASE"/>
    <property type="match status" value="1"/>
</dbReference>
<keyword evidence="4" id="KW-1185">Reference proteome</keyword>
<reference evidence="3 4" key="1">
    <citation type="submission" date="2016-11" db="EMBL/GenBank/DDBJ databases">
        <title>Draft Genome Assembly of Colletotrichum chlorophyti a pathogen of herbaceous plants.</title>
        <authorList>
            <person name="Gan P."/>
            <person name="Narusaka M."/>
            <person name="Tsushima A."/>
            <person name="Narusaka Y."/>
            <person name="Takano Y."/>
            <person name="Shirasu K."/>
        </authorList>
    </citation>
    <scope>NUCLEOTIDE SEQUENCE [LARGE SCALE GENOMIC DNA]</scope>
    <source>
        <strain evidence="3 4">NTL11</strain>
    </source>
</reference>
<dbReference type="Proteomes" id="UP000186583">
    <property type="component" value="Unassembled WGS sequence"/>
</dbReference>
<dbReference type="STRING" id="708187.A0A1Q8RQY7"/>
<dbReference type="PANTHER" id="PTHR31834">
    <property type="entry name" value="INITIATION-SPECIFIC ALPHA-1,6-MANNOSYLTRANSFERASE"/>
    <property type="match status" value="1"/>
</dbReference>
<evidence type="ECO:0000313" key="4">
    <source>
        <dbReference type="Proteomes" id="UP000186583"/>
    </source>
</evidence>
<comment type="similarity">
    <text evidence="1">Belongs to the glycosyltransferase 32 family.</text>
</comment>
<evidence type="ECO:0000313" key="3">
    <source>
        <dbReference type="EMBL" id="OLN86756.1"/>
    </source>
</evidence>
<organism evidence="3 4">
    <name type="scientific">Colletotrichum chlorophyti</name>
    <dbReference type="NCBI Taxonomy" id="708187"/>
    <lineage>
        <taxon>Eukaryota</taxon>
        <taxon>Fungi</taxon>
        <taxon>Dikarya</taxon>
        <taxon>Ascomycota</taxon>
        <taxon>Pezizomycotina</taxon>
        <taxon>Sordariomycetes</taxon>
        <taxon>Hypocreomycetidae</taxon>
        <taxon>Glomerellales</taxon>
        <taxon>Glomerellaceae</taxon>
        <taxon>Colletotrichum</taxon>
    </lineage>
</organism>
<dbReference type="SUPFAM" id="SSF53448">
    <property type="entry name" value="Nucleotide-diphospho-sugar transferases"/>
    <property type="match status" value="1"/>
</dbReference>
<dbReference type="InterPro" id="IPR007577">
    <property type="entry name" value="GlycoTrfase_DXD_sugar-bd_CS"/>
</dbReference>
<dbReference type="GO" id="GO:0000009">
    <property type="term" value="F:alpha-1,6-mannosyltransferase activity"/>
    <property type="evidence" value="ECO:0007669"/>
    <property type="project" value="InterPro"/>
</dbReference>